<evidence type="ECO:0000256" key="6">
    <source>
        <dbReference type="RuleBase" id="RU003744"/>
    </source>
</evidence>
<dbReference type="PROSITE" id="PS01039">
    <property type="entry name" value="SBP_BACTERIAL_3"/>
    <property type="match status" value="1"/>
</dbReference>
<evidence type="ECO:0000256" key="3">
    <source>
        <dbReference type="ARBA" id="ARBA00022448"/>
    </source>
</evidence>
<dbReference type="InterPro" id="IPR001638">
    <property type="entry name" value="Solute-binding_3/MltF_N"/>
</dbReference>
<accession>Q8D0T7</accession>
<name>Q8D0T7_YERPE</name>
<dbReference type="AlphaFoldDB" id="Q8D0T7"/>
<keyword evidence="7" id="KW-1133">Transmembrane helix</keyword>
<keyword evidence="5" id="KW-0574">Periplasm</keyword>
<protein>
    <submittedName>
        <fullName evidence="9">Histidine-binding periplasmic protein of high-affinity histidine transport system</fullName>
    </submittedName>
</protein>
<accession>Q74T08</accession>
<evidence type="ECO:0000313" key="11">
    <source>
        <dbReference type="Proteomes" id="UP000001019"/>
    </source>
</evidence>
<keyword evidence="7" id="KW-0812">Transmembrane</keyword>
<keyword evidence="3" id="KW-0813">Transport</keyword>
<dbReference type="NCBIfam" id="TIGR01096">
    <property type="entry name" value="3A0103s03R"/>
    <property type="match status" value="1"/>
</dbReference>
<dbReference type="EMBL" id="AE009952">
    <property type="protein sequence ID" value="AAM85176.1"/>
    <property type="molecule type" value="Genomic_DNA"/>
</dbReference>
<feature type="domain" description="Solute-binding protein family 3/N-terminal" evidence="8">
    <location>
        <begin position="118"/>
        <end position="347"/>
    </location>
</feature>
<dbReference type="IntAct" id="Q8D0T7">
    <property type="interactions" value="1"/>
</dbReference>
<sequence>MRAGRWQPSESSGPYRRQVTAGERRRSAQAICSMTGISILVVIVQRNSRVELIFPPDNYWHDYCKLIYGRSGLDRNLTRFVASKINLRVMFMNKKLRVLPLVFAFAAASSAFAAIPKEIKIGTDPTYAPFESKNSSGELVGFDIDIAKELCKRIDTKCTFVESDFDALIPSLKAKKVDAIISSLSITEKRQKEIAFTDKLFAANSRLIAAKGSTIEPTLVALKGKRVGVLQGSTQEAFANAEWQPKGIDVVAYQNQDLIYADLASGRIDAAFQDEVAASEGFLKQPVGKDYIFAGPSVKNDQFFGVGTGMGLRKADVELKEALNKAFAEMRNDGTYDQFAKKYFDFDVYGD</sequence>
<gene>
    <name evidence="9" type="primary">hisJ</name>
    <name evidence="9" type="ordered locus">y1607</name>
    <name evidence="10" type="ordered locus">YP_2390</name>
</gene>
<dbReference type="Pfam" id="PF00497">
    <property type="entry name" value="SBP_bac_3"/>
    <property type="match status" value="1"/>
</dbReference>
<organism evidence="9 12">
    <name type="scientific">Yersinia pestis</name>
    <dbReference type="NCBI Taxonomy" id="632"/>
    <lineage>
        <taxon>Bacteria</taxon>
        <taxon>Pseudomonadati</taxon>
        <taxon>Pseudomonadota</taxon>
        <taxon>Gammaproteobacteria</taxon>
        <taxon>Enterobacterales</taxon>
        <taxon>Yersiniaceae</taxon>
        <taxon>Yersinia</taxon>
    </lineage>
</organism>
<dbReference type="NCBIfam" id="NF011965">
    <property type="entry name" value="PRK15437.1"/>
    <property type="match status" value="1"/>
</dbReference>
<evidence type="ECO:0000313" key="9">
    <source>
        <dbReference type="EMBL" id="AAM85176.1"/>
    </source>
</evidence>
<dbReference type="PANTHER" id="PTHR35936">
    <property type="entry name" value="MEMBRANE-BOUND LYTIC MUREIN TRANSGLYCOSYLASE F"/>
    <property type="match status" value="1"/>
</dbReference>
<dbReference type="GO" id="GO:0030288">
    <property type="term" value="C:outer membrane-bounded periplasmic space"/>
    <property type="evidence" value="ECO:0007669"/>
    <property type="project" value="InterPro"/>
</dbReference>
<reference evidence="11" key="3">
    <citation type="journal article" date="2004" name="DNA Res.">
        <title>Complete genome sequence of Yersinia pestis strain 91001, an isolate avirulent to humans.</title>
        <authorList>
            <person name="Song Y."/>
            <person name="Tong Z."/>
            <person name="Wang J."/>
            <person name="Wang L."/>
            <person name="Guo Z."/>
            <person name="Han Y."/>
            <person name="Zhang J."/>
            <person name="Pei D."/>
            <person name="Zhou D."/>
            <person name="Qin H."/>
            <person name="Pang X."/>
            <person name="Han Y."/>
            <person name="Zhai J."/>
            <person name="Li M."/>
            <person name="Cui B."/>
            <person name="Qi Z."/>
            <person name="Jin L."/>
            <person name="Dai R."/>
            <person name="Chen F."/>
            <person name="Li S."/>
            <person name="Ye C."/>
            <person name="Du Z."/>
            <person name="Lin W."/>
            <person name="Wang J."/>
            <person name="Yu J."/>
            <person name="Yang H."/>
            <person name="Wang J."/>
            <person name="Huang P."/>
            <person name="Yang R."/>
        </authorList>
    </citation>
    <scope>NUCLEOTIDE SEQUENCE [LARGE SCALE GENOMIC DNA]</scope>
    <source>
        <strain evidence="11">91001 / Biovar Mediaevalis</strain>
    </source>
</reference>
<dbReference type="CDD" id="cd13703">
    <property type="entry name" value="PBP2_HisJ_LAO"/>
    <property type="match status" value="1"/>
</dbReference>
<evidence type="ECO:0000259" key="8">
    <source>
        <dbReference type="SMART" id="SM00062"/>
    </source>
</evidence>
<dbReference type="KEGG" id="ypm:YP_2390"/>
<reference evidence="10" key="2">
    <citation type="submission" date="2003-04" db="EMBL/GenBank/DDBJ databases">
        <authorList>
            <person name="Song Y."/>
            <person name="Tong Z."/>
            <person name="Wang L."/>
            <person name="Han Y."/>
            <person name="Zhang J."/>
            <person name="Pei D."/>
            <person name="Wang J."/>
            <person name="Zhou D."/>
            <person name="Han Y."/>
            <person name="Pang X."/>
            <person name="Zhai J."/>
            <person name="Chen F."/>
            <person name="Qin H."/>
            <person name="Wang J."/>
            <person name="Li S."/>
            <person name="Guo Z."/>
            <person name="Ye C."/>
            <person name="Du Z."/>
            <person name="Lin W."/>
            <person name="Wang J."/>
            <person name="Yu J."/>
            <person name="Yang H."/>
            <person name="Wang J."/>
            <person name="Huang P."/>
            <person name="Yang R."/>
        </authorList>
    </citation>
    <scope>NUCLEOTIDE SEQUENCE</scope>
    <source>
        <strain evidence="10">91001</strain>
    </source>
</reference>
<dbReference type="Gene3D" id="3.40.190.10">
    <property type="entry name" value="Periplasmic binding protein-like II"/>
    <property type="match status" value="2"/>
</dbReference>
<evidence type="ECO:0000256" key="1">
    <source>
        <dbReference type="ARBA" id="ARBA00004418"/>
    </source>
</evidence>
<evidence type="ECO:0000256" key="4">
    <source>
        <dbReference type="ARBA" id="ARBA00022729"/>
    </source>
</evidence>
<dbReference type="EMBL" id="AE017042">
    <property type="protein sequence ID" value="AAS62595.1"/>
    <property type="molecule type" value="Genomic_DNA"/>
</dbReference>
<dbReference type="KEGG" id="ypk:y1607"/>
<evidence type="ECO:0000256" key="2">
    <source>
        <dbReference type="ARBA" id="ARBA00010333"/>
    </source>
</evidence>
<dbReference type="EnsemblBacteria" id="AAS62595">
    <property type="protein sequence ID" value="AAS62595"/>
    <property type="gene ID" value="YP_2390"/>
</dbReference>
<evidence type="ECO:0000256" key="7">
    <source>
        <dbReference type="SAM" id="Phobius"/>
    </source>
</evidence>
<dbReference type="SUPFAM" id="SSF53850">
    <property type="entry name" value="Periplasmic binding protein-like II"/>
    <property type="match status" value="1"/>
</dbReference>
<dbReference type="DNASU" id="1146554"/>
<dbReference type="HOGENOM" id="CLU_019602_18_0_6"/>
<dbReference type="InterPro" id="IPR005768">
    <property type="entry name" value="Lys_Arg_Orn-bd"/>
</dbReference>
<dbReference type="InterPro" id="IPR018313">
    <property type="entry name" value="SBP_3_CS"/>
</dbReference>
<keyword evidence="4" id="KW-0732">Signal</keyword>
<dbReference type="PANTHER" id="PTHR35936:SF13">
    <property type="entry name" value="HISTIDINE-BINDING PERIPLASMIC PROTEIN"/>
    <property type="match status" value="1"/>
</dbReference>
<evidence type="ECO:0000313" key="10">
    <source>
        <dbReference type="EMBL" id="AAS62595.1"/>
    </source>
</evidence>
<dbReference type="Proteomes" id="UP000002490">
    <property type="component" value="Chromosome"/>
</dbReference>
<dbReference type="Proteomes" id="UP000001019">
    <property type="component" value="Chromosome"/>
</dbReference>
<comment type="subcellular location">
    <subcellularLocation>
        <location evidence="1">Periplasm</location>
    </subcellularLocation>
</comment>
<feature type="transmembrane region" description="Helical" evidence="7">
    <location>
        <begin position="98"/>
        <end position="115"/>
    </location>
</feature>
<reference evidence="9 12" key="1">
    <citation type="journal article" date="2002" name="J. Bacteriol.">
        <title>Genome sequence of Yersinia pestis KIM.</title>
        <authorList>
            <person name="Deng W."/>
            <person name="Burland V."/>
            <person name="Plunkett G.III."/>
            <person name="Boutin A."/>
            <person name="Mayhew G.F."/>
            <person name="Liss P."/>
            <person name="Perna N.T."/>
            <person name="Rose D.J."/>
            <person name="Mau B."/>
            <person name="Zhou S."/>
            <person name="Schwartz D.C."/>
            <person name="Fetherston J.D."/>
            <person name="Lindler L.E."/>
            <person name="Brubaker R.R."/>
            <person name="Plana G.V."/>
            <person name="Straley S.C."/>
            <person name="McDonough K.A."/>
            <person name="Nilles M.L."/>
            <person name="Matson J.S."/>
            <person name="Blattner F.R."/>
            <person name="Perry R.D."/>
        </authorList>
    </citation>
    <scope>NUCLEOTIDE SEQUENCE [LARGE SCALE GENOMIC DNA]</scope>
    <source>
        <strain evidence="9">KIM</strain>
        <strain evidence="12">KIM10+ / Biovar Mediaevalis</strain>
    </source>
</reference>
<reference evidence="10" key="4">
    <citation type="submission" date="2016-05" db="EMBL/GenBank/DDBJ databases">
        <title>Reannotation of Yersinia pestis strain 91001 based on omics data.</title>
        <authorList>
            <person name="Yiqing M."/>
        </authorList>
    </citation>
    <scope>NUCLEOTIDE SEQUENCE</scope>
    <source>
        <strain evidence="10">91001</strain>
    </source>
</reference>
<evidence type="ECO:0000256" key="5">
    <source>
        <dbReference type="ARBA" id="ARBA00022764"/>
    </source>
</evidence>
<comment type="similarity">
    <text evidence="2 6">Belongs to the bacterial solute-binding protein 3 family.</text>
</comment>
<proteinExistence type="inferred from homology"/>
<evidence type="ECO:0000313" key="12">
    <source>
        <dbReference type="Proteomes" id="UP000002490"/>
    </source>
</evidence>
<dbReference type="SMART" id="SM00062">
    <property type="entry name" value="PBPb"/>
    <property type="match status" value="1"/>
</dbReference>
<keyword evidence="7" id="KW-0472">Membrane</keyword>